<sequence length="53" mass="5970">MARTVHAVLTDPDEAGEDDIEIRHADSFVRVRAEEPPPRPRDREDREGSNDGS</sequence>
<reference evidence="3" key="1">
    <citation type="journal article" date="2019" name="Int. J. Syst. Evol. Microbiol.">
        <title>The Global Catalogue of Microorganisms (GCM) 10K type strain sequencing project: providing services to taxonomists for standard genome sequencing and annotation.</title>
        <authorList>
            <consortium name="The Broad Institute Genomics Platform"/>
            <consortium name="The Broad Institute Genome Sequencing Center for Infectious Disease"/>
            <person name="Wu L."/>
            <person name="Ma J."/>
        </authorList>
    </citation>
    <scope>NUCLEOTIDE SEQUENCE [LARGE SCALE GENOMIC DNA]</scope>
    <source>
        <strain evidence="3">JCM 17441</strain>
    </source>
</reference>
<proteinExistence type="predicted"/>
<evidence type="ECO:0000256" key="1">
    <source>
        <dbReference type="SAM" id="MobiDB-lite"/>
    </source>
</evidence>
<dbReference type="RefSeq" id="WP_345126475.1">
    <property type="nucleotide sequence ID" value="NZ_BAABAT010000006.1"/>
</dbReference>
<evidence type="ECO:0000313" key="3">
    <source>
        <dbReference type="Proteomes" id="UP001500620"/>
    </source>
</evidence>
<keyword evidence="3" id="KW-1185">Reference proteome</keyword>
<feature type="compositionally biased region" description="Basic and acidic residues" evidence="1">
    <location>
        <begin position="21"/>
        <end position="53"/>
    </location>
</feature>
<comment type="caution">
    <text evidence="2">The sequence shown here is derived from an EMBL/GenBank/DDBJ whole genome shotgun (WGS) entry which is preliminary data.</text>
</comment>
<accession>A0ABP8D794</accession>
<feature type="region of interest" description="Disordered" evidence="1">
    <location>
        <begin position="1"/>
        <end position="53"/>
    </location>
</feature>
<organism evidence="2 3">
    <name type="scientific">Dactylosporangium darangshiense</name>
    <dbReference type="NCBI Taxonomy" id="579108"/>
    <lineage>
        <taxon>Bacteria</taxon>
        <taxon>Bacillati</taxon>
        <taxon>Actinomycetota</taxon>
        <taxon>Actinomycetes</taxon>
        <taxon>Micromonosporales</taxon>
        <taxon>Micromonosporaceae</taxon>
        <taxon>Dactylosporangium</taxon>
    </lineage>
</organism>
<gene>
    <name evidence="2" type="ORF">GCM10022255_030150</name>
</gene>
<dbReference type="EMBL" id="BAABAT010000006">
    <property type="protein sequence ID" value="GAA4248771.1"/>
    <property type="molecule type" value="Genomic_DNA"/>
</dbReference>
<feature type="compositionally biased region" description="Acidic residues" evidence="1">
    <location>
        <begin position="11"/>
        <end position="20"/>
    </location>
</feature>
<protein>
    <submittedName>
        <fullName evidence="2">Uncharacterized protein</fullName>
    </submittedName>
</protein>
<dbReference type="Proteomes" id="UP001500620">
    <property type="component" value="Unassembled WGS sequence"/>
</dbReference>
<name>A0ABP8D794_9ACTN</name>
<evidence type="ECO:0000313" key="2">
    <source>
        <dbReference type="EMBL" id="GAA4248771.1"/>
    </source>
</evidence>